<dbReference type="Proteomes" id="UP001157126">
    <property type="component" value="Unassembled WGS sequence"/>
</dbReference>
<reference evidence="5" key="1">
    <citation type="journal article" date="2019" name="Int. J. Syst. Evol. Microbiol.">
        <title>The Global Catalogue of Microorganisms (GCM) 10K type strain sequencing project: providing services to taxonomists for standard genome sequencing and annotation.</title>
        <authorList>
            <consortium name="The Broad Institute Genomics Platform"/>
            <consortium name="The Broad Institute Genome Sequencing Center for Infectious Disease"/>
            <person name="Wu L."/>
            <person name="Ma J."/>
        </authorList>
    </citation>
    <scope>NUCLEOTIDE SEQUENCE [LARGE SCALE GENOMIC DNA]</scope>
    <source>
        <strain evidence="5">NBRC 113072</strain>
    </source>
</reference>
<comment type="similarity">
    <text evidence="1">Belongs to the CdaR family.</text>
</comment>
<evidence type="ECO:0000259" key="3">
    <source>
        <dbReference type="Pfam" id="PF17853"/>
    </source>
</evidence>
<sequence length="488" mass="52697">MEVLTTIEGCVWRDVVVEAREEDLPDSAQDCLAVLTSPVAAEPWRVDALLRRVRDRGFTGLAVGPEPEIGWGSRVLAQRLGLVLVVAGHPTALARACWELVEGRDALTLSLVRRVAGSIEYHADDIGDLVRHLSAGIGHALALVDGVEVLHRAGPAIDPDLLAAIDTSRWVHQVWTPTAAAVSVRVDTRARAGLRLVIHAEGIDEPHLVALTTAAEIAMPAVAARILIDEIEDVSDVSRSSSLLADVLDAAGSVDAELHRRVTARGWRVHGWHLGFRVQSRARVDPLDLLRRVRPWLHSLPVETHATTRGRGVTGWFTFTSAPDGHGVDEAAGAIREMHRALLADLPVATGIGSVHSGPSGLVTTLGEAHDAARLATGRPSTHWLLHVDSLGLEQLLLAWTGTDTFVPAARALLGRLRPADRATLGAYLDHESSLLRTAESLGLHRNTVRQRMQRVQEVLGLDLQDPDVRLAVHLACRAVSAPHRGRE</sequence>
<evidence type="ECO:0008006" key="6">
    <source>
        <dbReference type="Google" id="ProtNLM"/>
    </source>
</evidence>
<accession>A0ABQ6IP26</accession>
<dbReference type="Pfam" id="PF13556">
    <property type="entry name" value="HTH_30"/>
    <property type="match status" value="1"/>
</dbReference>
<dbReference type="PANTHER" id="PTHR33744">
    <property type="entry name" value="CARBOHYDRATE DIACID REGULATOR"/>
    <property type="match status" value="1"/>
</dbReference>
<evidence type="ECO:0000256" key="1">
    <source>
        <dbReference type="ARBA" id="ARBA00006754"/>
    </source>
</evidence>
<dbReference type="PANTHER" id="PTHR33744:SF7">
    <property type="entry name" value="PUCR FAMILY TRANSCRIPTIONAL REGULATOR"/>
    <property type="match status" value="1"/>
</dbReference>
<dbReference type="InterPro" id="IPR051448">
    <property type="entry name" value="CdaR-like_regulators"/>
</dbReference>
<dbReference type="InterPro" id="IPR042070">
    <property type="entry name" value="PucR_C-HTH_sf"/>
</dbReference>
<dbReference type="Pfam" id="PF17853">
    <property type="entry name" value="GGDEF_2"/>
    <property type="match status" value="1"/>
</dbReference>
<feature type="domain" description="PucR C-terminal helix-turn-helix" evidence="2">
    <location>
        <begin position="423"/>
        <end position="479"/>
    </location>
</feature>
<dbReference type="InterPro" id="IPR025736">
    <property type="entry name" value="PucR_C-HTH_dom"/>
</dbReference>
<gene>
    <name evidence="4" type="ORF">GCM10025883_12310</name>
</gene>
<evidence type="ECO:0000259" key="2">
    <source>
        <dbReference type="Pfam" id="PF13556"/>
    </source>
</evidence>
<protein>
    <recommendedName>
        <fullName evidence="6">PucR-like helix-turn-helix protein</fullName>
    </recommendedName>
</protein>
<comment type="caution">
    <text evidence="4">The sequence shown here is derived from an EMBL/GenBank/DDBJ whole genome shotgun (WGS) entry which is preliminary data.</text>
</comment>
<name>A0ABQ6IP26_9MICO</name>
<proteinExistence type="inferred from homology"/>
<dbReference type="InterPro" id="IPR041522">
    <property type="entry name" value="CdaR_GGDEF"/>
</dbReference>
<dbReference type="Gene3D" id="1.10.10.2840">
    <property type="entry name" value="PucR C-terminal helix-turn-helix domain"/>
    <property type="match status" value="1"/>
</dbReference>
<keyword evidence="5" id="KW-1185">Reference proteome</keyword>
<organism evidence="4 5">
    <name type="scientific">Mobilicoccus caccae</name>
    <dbReference type="NCBI Taxonomy" id="1859295"/>
    <lineage>
        <taxon>Bacteria</taxon>
        <taxon>Bacillati</taxon>
        <taxon>Actinomycetota</taxon>
        <taxon>Actinomycetes</taxon>
        <taxon>Micrococcales</taxon>
        <taxon>Dermatophilaceae</taxon>
        <taxon>Mobilicoccus</taxon>
    </lineage>
</organism>
<evidence type="ECO:0000313" key="4">
    <source>
        <dbReference type="EMBL" id="GMA39186.1"/>
    </source>
</evidence>
<evidence type="ECO:0000313" key="5">
    <source>
        <dbReference type="Proteomes" id="UP001157126"/>
    </source>
</evidence>
<dbReference type="EMBL" id="BSUO01000001">
    <property type="protein sequence ID" value="GMA39186.1"/>
    <property type="molecule type" value="Genomic_DNA"/>
</dbReference>
<feature type="domain" description="CdaR GGDEF-like" evidence="3">
    <location>
        <begin position="252"/>
        <end position="375"/>
    </location>
</feature>